<dbReference type="Proteomes" id="UP000807025">
    <property type="component" value="Unassembled WGS sequence"/>
</dbReference>
<sequence length="240" mass="26362">MSHPTSTSEPQTPLAMPATYIPDESPLPPLTPSTNDLSLNQDVRMGASYSSVAATNTRVRFSTPQETSPLQEVTPIGSPRASDVSLNARIFICNNPEESRCAKELLTQDQKDMILRCSTSVQVTDDNSMDNESMPKDKGKGVDPREHGKPVLQLGKLAPFLNEFSAPTEEEVAEQWAAFEFWQPEPTLTSSLKIPKASASSKVVPNIHPNNITLAELIKSLKVIQDQFNELELQVQSKSD</sequence>
<feature type="compositionally biased region" description="Polar residues" evidence="1">
    <location>
        <begin position="1"/>
        <end position="11"/>
    </location>
</feature>
<dbReference type="EMBL" id="MU154565">
    <property type="protein sequence ID" value="KAF9495081.1"/>
    <property type="molecule type" value="Genomic_DNA"/>
</dbReference>
<organism evidence="2 3">
    <name type="scientific">Pleurotus eryngii</name>
    <name type="common">Boletus of the steppes</name>
    <dbReference type="NCBI Taxonomy" id="5323"/>
    <lineage>
        <taxon>Eukaryota</taxon>
        <taxon>Fungi</taxon>
        <taxon>Dikarya</taxon>
        <taxon>Basidiomycota</taxon>
        <taxon>Agaricomycotina</taxon>
        <taxon>Agaricomycetes</taxon>
        <taxon>Agaricomycetidae</taxon>
        <taxon>Agaricales</taxon>
        <taxon>Pleurotineae</taxon>
        <taxon>Pleurotaceae</taxon>
        <taxon>Pleurotus</taxon>
    </lineage>
</organism>
<feature type="region of interest" description="Disordered" evidence="1">
    <location>
        <begin position="124"/>
        <end position="147"/>
    </location>
</feature>
<accession>A0A9P6D6W9</accession>
<protein>
    <submittedName>
        <fullName evidence="2">Uncharacterized protein</fullName>
    </submittedName>
</protein>
<keyword evidence="3" id="KW-1185">Reference proteome</keyword>
<gene>
    <name evidence="2" type="ORF">BDN71DRAFT_1431210</name>
</gene>
<dbReference type="OrthoDB" id="10385184at2759"/>
<feature type="region of interest" description="Disordered" evidence="1">
    <location>
        <begin position="1"/>
        <end position="38"/>
    </location>
</feature>
<feature type="compositionally biased region" description="Basic and acidic residues" evidence="1">
    <location>
        <begin position="133"/>
        <end position="147"/>
    </location>
</feature>
<proteinExistence type="predicted"/>
<name>A0A9P6D6W9_PLEER</name>
<dbReference type="AlphaFoldDB" id="A0A9P6D6W9"/>
<reference evidence="2" key="1">
    <citation type="submission" date="2020-11" db="EMBL/GenBank/DDBJ databases">
        <authorList>
            <consortium name="DOE Joint Genome Institute"/>
            <person name="Ahrendt S."/>
            <person name="Riley R."/>
            <person name="Andreopoulos W."/>
            <person name="Labutti K."/>
            <person name="Pangilinan J."/>
            <person name="Ruiz-Duenas F.J."/>
            <person name="Barrasa J.M."/>
            <person name="Sanchez-Garcia M."/>
            <person name="Camarero S."/>
            <person name="Miyauchi S."/>
            <person name="Serrano A."/>
            <person name="Linde D."/>
            <person name="Babiker R."/>
            <person name="Drula E."/>
            <person name="Ayuso-Fernandez I."/>
            <person name="Pacheco R."/>
            <person name="Padilla G."/>
            <person name="Ferreira P."/>
            <person name="Barriuso J."/>
            <person name="Kellner H."/>
            <person name="Castanera R."/>
            <person name="Alfaro M."/>
            <person name="Ramirez L."/>
            <person name="Pisabarro A.G."/>
            <person name="Kuo A."/>
            <person name="Tritt A."/>
            <person name="Lipzen A."/>
            <person name="He G."/>
            <person name="Yan M."/>
            <person name="Ng V."/>
            <person name="Cullen D."/>
            <person name="Martin F."/>
            <person name="Rosso M.-N."/>
            <person name="Henrissat B."/>
            <person name="Hibbett D."/>
            <person name="Martinez A.T."/>
            <person name="Grigoriev I.V."/>
        </authorList>
    </citation>
    <scope>NUCLEOTIDE SEQUENCE</scope>
    <source>
        <strain evidence="2">ATCC 90797</strain>
    </source>
</reference>
<evidence type="ECO:0000313" key="3">
    <source>
        <dbReference type="Proteomes" id="UP000807025"/>
    </source>
</evidence>
<evidence type="ECO:0000313" key="2">
    <source>
        <dbReference type="EMBL" id="KAF9495081.1"/>
    </source>
</evidence>
<comment type="caution">
    <text evidence="2">The sequence shown here is derived from an EMBL/GenBank/DDBJ whole genome shotgun (WGS) entry which is preliminary data.</text>
</comment>
<evidence type="ECO:0000256" key="1">
    <source>
        <dbReference type="SAM" id="MobiDB-lite"/>
    </source>
</evidence>